<evidence type="ECO:0000313" key="2">
    <source>
        <dbReference type="EMBL" id="MBF4764549.1"/>
    </source>
</evidence>
<dbReference type="InterPro" id="IPR005180">
    <property type="entry name" value="DUF302"/>
</dbReference>
<reference evidence="2" key="1">
    <citation type="submission" date="2020-11" db="EMBL/GenBank/DDBJ databases">
        <title>Nocardioides sp. nov., isolated from Soil of Cynanchum wilfordii Hemsley rhizosphere.</title>
        <authorList>
            <person name="Lee J.-S."/>
            <person name="Suh M.K."/>
            <person name="Kim J.-S."/>
        </authorList>
    </citation>
    <scope>NUCLEOTIDE SEQUENCE</scope>
    <source>
        <strain evidence="2">KCTC 19275</strain>
    </source>
</reference>
<protein>
    <submittedName>
        <fullName evidence="2">DUF302 domain-containing protein</fullName>
    </submittedName>
</protein>
<dbReference type="PIRSF" id="PIRSF021774">
    <property type="entry name" value="UCP021774"/>
    <property type="match status" value="1"/>
</dbReference>
<dbReference type="Pfam" id="PF03625">
    <property type="entry name" value="DUF302"/>
    <property type="match status" value="1"/>
</dbReference>
<keyword evidence="3" id="KW-1185">Reference proteome</keyword>
<dbReference type="InterPro" id="IPR016796">
    <property type="entry name" value="UCP021774"/>
</dbReference>
<feature type="domain" description="DUF302" evidence="1">
    <location>
        <begin position="36"/>
        <end position="98"/>
    </location>
</feature>
<accession>A0A930YJ06</accession>
<name>A0A930YJ06_9ACTN</name>
<dbReference type="AlphaFoldDB" id="A0A930YJ06"/>
<evidence type="ECO:0000259" key="1">
    <source>
        <dbReference type="Pfam" id="PF03625"/>
    </source>
</evidence>
<dbReference type="Gene3D" id="3.30.310.70">
    <property type="entry name" value="TT1751-like domain"/>
    <property type="match status" value="1"/>
</dbReference>
<dbReference type="PANTHER" id="PTHR38342:SF1">
    <property type="entry name" value="SLR5037 PROTEIN"/>
    <property type="match status" value="1"/>
</dbReference>
<gene>
    <name evidence="2" type="ORF">ISU07_15555</name>
</gene>
<dbReference type="CDD" id="cd14797">
    <property type="entry name" value="DUF302"/>
    <property type="match status" value="1"/>
</dbReference>
<sequence>MSGYTMAVTLDQPYDDVVSRVKDALAEQGFGVLTEIDVRATMRAKLGIDVPDQVILGACRPELAHRALDAAPSVAALLPCNVTVRTTDAGTVVEVVDPAVMSRLEDSAEIGAVANEARSRLSAALQALATIPEVA</sequence>
<proteinExistence type="predicted"/>
<dbReference type="InterPro" id="IPR035923">
    <property type="entry name" value="TT1751-like_sf"/>
</dbReference>
<dbReference type="RefSeq" id="WP_194707731.1">
    <property type="nucleotide sequence ID" value="NZ_JADKPN010000009.1"/>
</dbReference>
<dbReference type="SUPFAM" id="SSF103247">
    <property type="entry name" value="TT1751-like"/>
    <property type="match status" value="1"/>
</dbReference>
<dbReference type="PANTHER" id="PTHR38342">
    <property type="entry name" value="SLR5037 PROTEIN"/>
    <property type="match status" value="1"/>
</dbReference>
<dbReference type="EMBL" id="JADKPN010000009">
    <property type="protein sequence ID" value="MBF4764549.1"/>
    <property type="molecule type" value="Genomic_DNA"/>
</dbReference>
<dbReference type="Proteomes" id="UP000640489">
    <property type="component" value="Unassembled WGS sequence"/>
</dbReference>
<evidence type="ECO:0000313" key="3">
    <source>
        <dbReference type="Proteomes" id="UP000640489"/>
    </source>
</evidence>
<comment type="caution">
    <text evidence="2">The sequence shown here is derived from an EMBL/GenBank/DDBJ whole genome shotgun (WGS) entry which is preliminary data.</text>
</comment>
<organism evidence="2 3">
    <name type="scientific">Nocardioides islandensis</name>
    <dbReference type="NCBI Taxonomy" id="433663"/>
    <lineage>
        <taxon>Bacteria</taxon>
        <taxon>Bacillati</taxon>
        <taxon>Actinomycetota</taxon>
        <taxon>Actinomycetes</taxon>
        <taxon>Propionibacteriales</taxon>
        <taxon>Nocardioidaceae</taxon>
        <taxon>Nocardioides</taxon>
    </lineage>
</organism>